<evidence type="ECO:0000313" key="2">
    <source>
        <dbReference type="EMBL" id="MBW0488165.1"/>
    </source>
</evidence>
<evidence type="ECO:0000313" key="3">
    <source>
        <dbReference type="Proteomes" id="UP000765509"/>
    </source>
</evidence>
<reference evidence="2" key="1">
    <citation type="submission" date="2021-03" db="EMBL/GenBank/DDBJ databases">
        <title>Draft genome sequence of rust myrtle Austropuccinia psidii MF-1, a brazilian biotype.</title>
        <authorList>
            <person name="Quecine M.C."/>
            <person name="Pachon D.M.R."/>
            <person name="Bonatelli M.L."/>
            <person name="Correr F.H."/>
            <person name="Franceschini L.M."/>
            <person name="Leite T.F."/>
            <person name="Margarido G.R.A."/>
            <person name="Almeida C.A."/>
            <person name="Ferrarezi J.A."/>
            <person name="Labate C.A."/>
        </authorList>
    </citation>
    <scope>NUCLEOTIDE SEQUENCE</scope>
    <source>
        <strain evidence="2">MF-1</strain>
    </source>
</reference>
<keyword evidence="3" id="KW-1185">Reference proteome</keyword>
<accession>A0A9Q3CS76</accession>
<organism evidence="2 3">
    <name type="scientific">Austropuccinia psidii MF-1</name>
    <dbReference type="NCBI Taxonomy" id="1389203"/>
    <lineage>
        <taxon>Eukaryota</taxon>
        <taxon>Fungi</taxon>
        <taxon>Dikarya</taxon>
        <taxon>Basidiomycota</taxon>
        <taxon>Pucciniomycotina</taxon>
        <taxon>Pucciniomycetes</taxon>
        <taxon>Pucciniales</taxon>
        <taxon>Sphaerophragmiaceae</taxon>
        <taxon>Austropuccinia</taxon>
    </lineage>
</organism>
<proteinExistence type="predicted"/>
<dbReference type="Proteomes" id="UP000765509">
    <property type="component" value="Unassembled WGS sequence"/>
</dbReference>
<gene>
    <name evidence="2" type="ORF">O181_027880</name>
</gene>
<feature type="compositionally biased region" description="Polar residues" evidence="1">
    <location>
        <begin position="74"/>
        <end position="86"/>
    </location>
</feature>
<protein>
    <submittedName>
        <fullName evidence="2">Uncharacterized protein</fullName>
    </submittedName>
</protein>
<comment type="caution">
    <text evidence="2">The sequence shown here is derived from an EMBL/GenBank/DDBJ whole genome shotgun (WGS) entry which is preliminary data.</text>
</comment>
<feature type="compositionally biased region" description="Polar residues" evidence="1">
    <location>
        <begin position="97"/>
        <end position="109"/>
    </location>
</feature>
<sequence>MNYLAKYSTEEILSQFLPYQRTPTQSTLLLILHHGNMVKPSTHNISASRISYLISSNAVNNSQCSTETISSLIPTQPTTHLSNNQRDNYDLQDNDNGHGSDTSIVNVTKDSAPDKSSRLSIYNYFKLKAENSTWDHKRQQMQFIYHCNHCNAQINIARHNSSNLNKHRDPYAIKSSLVRNAEKYQKKLVLVLIEKNLRFGTFDDSILCDTLSGISPIFKWPQ</sequence>
<dbReference type="EMBL" id="AVOT02009471">
    <property type="protein sequence ID" value="MBW0488165.1"/>
    <property type="molecule type" value="Genomic_DNA"/>
</dbReference>
<evidence type="ECO:0000256" key="1">
    <source>
        <dbReference type="SAM" id="MobiDB-lite"/>
    </source>
</evidence>
<feature type="region of interest" description="Disordered" evidence="1">
    <location>
        <begin position="74"/>
        <end position="114"/>
    </location>
</feature>
<dbReference type="AlphaFoldDB" id="A0A9Q3CS76"/>
<name>A0A9Q3CS76_9BASI</name>